<dbReference type="Pfam" id="PF00249">
    <property type="entry name" value="Myb_DNA-binding"/>
    <property type="match status" value="1"/>
</dbReference>
<dbReference type="STRING" id="39947.A0A0P0XUM9"/>
<dbReference type="Proteomes" id="UP000059680">
    <property type="component" value="Chromosome 10"/>
</dbReference>
<dbReference type="EMBL" id="AP014966">
    <property type="protein sequence ID" value="BAT11055.1"/>
    <property type="molecule type" value="Genomic_DNA"/>
</dbReference>
<dbReference type="KEGG" id="osa:9268141"/>
<reference evidence="3 4" key="2">
    <citation type="journal article" date="2013" name="Plant Cell Physiol.">
        <title>Rice Annotation Project Database (RAP-DB): an integrative and interactive database for rice genomics.</title>
        <authorList>
            <person name="Sakai H."/>
            <person name="Lee S.S."/>
            <person name="Tanaka T."/>
            <person name="Numa H."/>
            <person name="Kim J."/>
            <person name="Kawahara Y."/>
            <person name="Wakimoto H."/>
            <person name="Yang C.C."/>
            <person name="Iwamoto M."/>
            <person name="Abe T."/>
            <person name="Yamada Y."/>
            <person name="Muto A."/>
            <person name="Inokuchi H."/>
            <person name="Ikemura T."/>
            <person name="Matsumoto T."/>
            <person name="Sasaki T."/>
            <person name="Itoh T."/>
        </authorList>
    </citation>
    <scope>NUCLEOTIDE SEQUENCE [LARGE SCALE GENOMIC DNA]</scope>
    <source>
        <strain evidence="4">cv. Nipponbare</strain>
    </source>
</reference>
<feature type="domain" description="Myb-like" evidence="2">
    <location>
        <begin position="179"/>
        <end position="233"/>
    </location>
</feature>
<dbReference type="Gramene" id="Os10t0443800-01">
    <property type="protein sequence ID" value="Os10t0443800-01"/>
    <property type="gene ID" value="Os10g0443800"/>
</dbReference>
<dbReference type="InterPro" id="IPR009057">
    <property type="entry name" value="Homeodomain-like_sf"/>
</dbReference>
<dbReference type="InParanoid" id="A0A0P0XUM9"/>
<dbReference type="SMART" id="SM00717">
    <property type="entry name" value="SANT"/>
    <property type="match status" value="1"/>
</dbReference>
<keyword evidence="4" id="KW-1185">Reference proteome</keyword>
<dbReference type="InterPro" id="IPR001005">
    <property type="entry name" value="SANT/Myb"/>
</dbReference>
<dbReference type="PROSITE" id="PS50090">
    <property type="entry name" value="MYB_LIKE"/>
    <property type="match status" value="1"/>
</dbReference>
<proteinExistence type="predicted"/>
<evidence type="ECO:0000256" key="1">
    <source>
        <dbReference type="SAM" id="Phobius"/>
    </source>
</evidence>
<evidence type="ECO:0000259" key="2">
    <source>
        <dbReference type="PROSITE" id="PS50090"/>
    </source>
</evidence>
<keyword evidence="1" id="KW-0472">Membrane</keyword>
<protein>
    <submittedName>
        <fullName evidence="3">Os10g0443800 protein</fullName>
    </submittedName>
</protein>
<dbReference type="PANTHER" id="PTHR47122">
    <property type="entry name" value="MYB-LIKE DNA-BINDING DOMAIN CONTAINING PROTEIN, EXPRESSED"/>
    <property type="match status" value="1"/>
</dbReference>
<organism evidence="3 4">
    <name type="scientific">Oryza sativa subsp. japonica</name>
    <name type="common">Rice</name>
    <dbReference type="NCBI Taxonomy" id="39947"/>
    <lineage>
        <taxon>Eukaryota</taxon>
        <taxon>Viridiplantae</taxon>
        <taxon>Streptophyta</taxon>
        <taxon>Embryophyta</taxon>
        <taxon>Tracheophyta</taxon>
        <taxon>Spermatophyta</taxon>
        <taxon>Magnoliopsida</taxon>
        <taxon>Liliopsida</taxon>
        <taxon>Poales</taxon>
        <taxon>Poaceae</taxon>
        <taxon>BOP clade</taxon>
        <taxon>Oryzoideae</taxon>
        <taxon>Oryzeae</taxon>
        <taxon>Oryzinae</taxon>
        <taxon>Oryza</taxon>
        <taxon>Oryza sativa</taxon>
    </lineage>
</organism>
<sequence length="279" mass="31861">MDGWMSPLLSIRVCVKILFSFFFLSFFLHFCRDRPELLALRTAAAAAALFLPAAMEEQPASGWRWGVVGEPEWAAAAADGGGSSSQMDDMLYLACEGEIQQLLQGPRDETDIYKCLAGESYLLATKETVTIQTPPNPILNLLDFIPKYGSRCGRRCGRKRKPFSLKPLRFGTTTIRRHHLRKNNEHWTFKEITELVKGVSKHGVGSWTKLKRDFFSTSIRTAVHLKDKWRNLLKACGIKFTSKRKVKVQKTMILSLDMELVEEIKHLASKHPYPRRKNY</sequence>
<dbReference type="CDD" id="cd11660">
    <property type="entry name" value="SANT_TRF"/>
    <property type="match status" value="1"/>
</dbReference>
<dbReference type="OMA" id="QPMEFYS"/>
<dbReference type="FunCoup" id="A0A0P0XUM9">
    <property type="interactions" value="10"/>
</dbReference>
<feature type="transmembrane region" description="Helical" evidence="1">
    <location>
        <begin position="6"/>
        <end position="31"/>
    </location>
</feature>
<keyword evidence="1" id="KW-0812">Transmembrane</keyword>
<name>A0A0P0XUM9_ORYSJ</name>
<reference evidence="4" key="1">
    <citation type="journal article" date="2005" name="Nature">
        <title>The map-based sequence of the rice genome.</title>
        <authorList>
            <consortium name="International rice genome sequencing project (IRGSP)"/>
            <person name="Matsumoto T."/>
            <person name="Wu J."/>
            <person name="Kanamori H."/>
            <person name="Katayose Y."/>
            <person name="Fujisawa M."/>
            <person name="Namiki N."/>
            <person name="Mizuno H."/>
            <person name="Yamamoto K."/>
            <person name="Antonio B.A."/>
            <person name="Baba T."/>
            <person name="Sakata K."/>
            <person name="Nagamura Y."/>
            <person name="Aoki H."/>
            <person name="Arikawa K."/>
            <person name="Arita K."/>
            <person name="Bito T."/>
            <person name="Chiden Y."/>
            <person name="Fujitsuka N."/>
            <person name="Fukunaka R."/>
            <person name="Hamada M."/>
            <person name="Harada C."/>
            <person name="Hayashi A."/>
            <person name="Hijishita S."/>
            <person name="Honda M."/>
            <person name="Hosokawa S."/>
            <person name="Ichikawa Y."/>
            <person name="Idonuma A."/>
            <person name="Iijima M."/>
            <person name="Ikeda M."/>
            <person name="Ikeno M."/>
            <person name="Ito K."/>
            <person name="Ito S."/>
            <person name="Ito T."/>
            <person name="Ito Y."/>
            <person name="Ito Y."/>
            <person name="Iwabuchi A."/>
            <person name="Kamiya K."/>
            <person name="Karasawa W."/>
            <person name="Kurita K."/>
            <person name="Katagiri S."/>
            <person name="Kikuta A."/>
            <person name="Kobayashi H."/>
            <person name="Kobayashi N."/>
            <person name="Machita K."/>
            <person name="Maehara T."/>
            <person name="Masukawa M."/>
            <person name="Mizubayashi T."/>
            <person name="Mukai Y."/>
            <person name="Nagasaki H."/>
            <person name="Nagata Y."/>
            <person name="Naito S."/>
            <person name="Nakashima M."/>
            <person name="Nakama Y."/>
            <person name="Nakamichi Y."/>
            <person name="Nakamura M."/>
            <person name="Meguro A."/>
            <person name="Negishi M."/>
            <person name="Ohta I."/>
            <person name="Ohta T."/>
            <person name="Okamoto M."/>
            <person name="Ono N."/>
            <person name="Saji S."/>
            <person name="Sakaguchi M."/>
            <person name="Sakai K."/>
            <person name="Shibata M."/>
            <person name="Shimokawa T."/>
            <person name="Song J."/>
            <person name="Takazaki Y."/>
            <person name="Terasawa K."/>
            <person name="Tsugane M."/>
            <person name="Tsuji K."/>
            <person name="Ueda S."/>
            <person name="Waki K."/>
            <person name="Yamagata H."/>
            <person name="Yamamoto M."/>
            <person name="Yamamoto S."/>
            <person name="Yamane H."/>
            <person name="Yoshiki S."/>
            <person name="Yoshihara R."/>
            <person name="Yukawa K."/>
            <person name="Zhong H."/>
            <person name="Yano M."/>
            <person name="Yuan Q."/>
            <person name="Ouyang S."/>
            <person name="Liu J."/>
            <person name="Jones K.M."/>
            <person name="Gansberger K."/>
            <person name="Moffat K."/>
            <person name="Hill J."/>
            <person name="Bera J."/>
            <person name="Fadrosh D."/>
            <person name="Jin S."/>
            <person name="Johri S."/>
            <person name="Kim M."/>
            <person name="Overton L."/>
            <person name="Reardon M."/>
            <person name="Tsitrin T."/>
            <person name="Vuong H."/>
            <person name="Weaver B."/>
            <person name="Ciecko A."/>
            <person name="Tallon L."/>
            <person name="Jackson J."/>
            <person name="Pai G."/>
            <person name="Aken S.V."/>
            <person name="Utterback T."/>
            <person name="Reidmuller S."/>
            <person name="Feldblyum T."/>
            <person name="Hsiao J."/>
            <person name="Zismann V."/>
            <person name="Iobst S."/>
            <person name="de Vazeille A.R."/>
            <person name="Buell C.R."/>
            <person name="Ying K."/>
            <person name="Li Y."/>
            <person name="Lu T."/>
            <person name="Huang Y."/>
            <person name="Zhao Q."/>
            <person name="Feng Q."/>
            <person name="Zhang L."/>
            <person name="Zhu J."/>
            <person name="Weng Q."/>
            <person name="Mu J."/>
            <person name="Lu Y."/>
            <person name="Fan D."/>
            <person name="Liu Y."/>
            <person name="Guan J."/>
            <person name="Zhang Y."/>
            <person name="Yu S."/>
            <person name="Liu X."/>
            <person name="Zhang Y."/>
            <person name="Hong G."/>
            <person name="Han B."/>
            <person name="Choisne N."/>
            <person name="Demange N."/>
            <person name="Orjeda G."/>
            <person name="Samain S."/>
            <person name="Cattolico L."/>
            <person name="Pelletier E."/>
            <person name="Couloux A."/>
            <person name="Segurens B."/>
            <person name="Wincker P."/>
            <person name="D'Hont A."/>
            <person name="Scarpelli C."/>
            <person name="Weissenbach J."/>
            <person name="Salanoubat M."/>
            <person name="Quetier F."/>
            <person name="Yu Y."/>
            <person name="Kim H.R."/>
            <person name="Rambo T."/>
            <person name="Currie J."/>
            <person name="Collura K."/>
            <person name="Luo M."/>
            <person name="Yang T."/>
            <person name="Ammiraju J.S.S."/>
            <person name="Engler F."/>
            <person name="Soderlund C."/>
            <person name="Wing R.A."/>
            <person name="Palmer L.E."/>
            <person name="de la Bastide M."/>
            <person name="Spiegel L."/>
            <person name="Nascimento L."/>
            <person name="Zutavern T."/>
            <person name="O'Shaughnessy A."/>
            <person name="Dike S."/>
            <person name="Dedhia N."/>
            <person name="Preston R."/>
            <person name="Balija V."/>
            <person name="McCombie W.R."/>
            <person name="Chow T."/>
            <person name="Chen H."/>
            <person name="Chung M."/>
            <person name="Chen C."/>
            <person name="Shaw J."/>
            <person name="Wu H."/>
            <person name="Hsiao K."/>
            <person name="Chao Y."/>
            <person name="Chu M."/>
            <person name="Cheng C."/>
            <person name="Hour A."/>
            <person name="Lee P."/>
            <person name="Lin S."/>
            <person name="Lin Y."/>
            <person name="Liou J."/>
            <person name="Liu S."/>
            <person name="Hsing Y."/>
            <person name="Raghuvanshi S."/>
            <person name="Mohanty A."/>
            <person name="Bharti A.K."/>
            <person name="Gaur A."/>
            <person name="Gupta V."/>
            <person name="Kumar D."/>
            <person name="Ravi V."/>
            <person name="Vij S."/>
            <person name="Kapur A."/>
            <person name="Khurana P."/>
            <person name="Khurana P."/>
            <person name="Khurana J.P."/>
            <person name="Tyagi A.K."/>
            <person name="Gaikwad K."/>
            <person name="Singh A."/>
            <person name="Dalal V."/>
            <person name="Srivastava S."/>
            <person name="Dixit A."/>
            <person name="Pal A.K."/>
            <person name="Ghazi I.A."/>
            <person name="Yadav M."/>
            <person name="Pandit A."/>
            <person name="Bhargava A."/>
            <person name="Sureshbabu K."/>
            <person name="Batra K."/>
            <person name="Sharma T.R."/>
            <person name="Mohapatra T."/>
            <person name="Singh N.K."/>
            <person name="Messing J."/>
            <person name="Nelson A.B."/>
            <person name="Fuks G."/>
            <person name="Kavchok S."/>
            <person name="Keizer G."/>
            <person name="Linton E."/>
            <person name="Llaca V."/>
            <person name="Song R."/>
            <person name="Tanyolac B."/>
            <person name="Young S."/>
            <person name="Ho-Il K."/>
            <person name="Hahn J.H."/>
            <person name="Sangsakoo G."/>
            <person name="Vanavichit A."/>
            <person name="de Mattos Luiz.A.T."/>
            <person name="Zimmer P.D."/>
            <person name="Malone G."/>
            <person name="Dellagostin O."/>
            <person name="de Oliveira A.C."/>
            <person name="Bevan M."/>
            <person name="Bancroft I."/>
            <person name="Minx P."/>
            <person name="Cordum H."/>
            <person name="Wilson R."/>
            <person name="Cheng Z."/>
            <person name="Jin W."/>
            <person name="Jiang J."/>
            <person name="Leong S.A."/>
            <person name="Iwama H."/>
            <person name="Gojobori T."/>
            <person name="Itoh T."/>
            <person name="Niimura Y."/>
            <person name="Fujii Y."/>
            <person name="Habara T."/>
            <person name="Sakai H."/>
            <person name="Sato Y."/>
            <person name="Wilson G."/>
            <person name="Kumar K."/>
            <person name="McCouch S."/>
            <person name="Juretic N."/>
            <person name="Hoen D."/>
            <person name="Wright S."/>
            <person name="Bruskiewich R."/>
            <person name="Bureau T."/>
            <person name="Miyao A."/>
            <person name="Hirochika H."/>
            <person name="Nishikawa T."/>
            <person name="Kadowaki K."/>
            <person name="Sugiura M."/>
            <person name="Burr B."/>
            <person name="Sasaki T."/>
        </authorList>
    </citation>
    <scope>NUCLEOTIDE SEQUENCE [LARGE SCALE GENOMIC DNA]</scope>
    <source>
        <strain evidence="4">cv. Nipponbare</strain>
    </source>
</reference>
<reference evidence="3 4" key="3">
    <citation type="journal article" date="2013" name="Rice">
        <title>Improvement of the Oryza sativa Nipponbare reference genome using next generation sequence and optical map data.</title>
        <authorList>
            <person name="Kawahara Y."/>
            <person name="de la Bastide M."/>
            <person name="Hamilton J.P."/>
            <person name="Kanamori H."/>
            <person name="McCombie W.R."/>
            <person name="Ouyang S."/>
            <person name="Schwartz D.C."/>
            <person name="Tanaka T."/>
            <person name="Wu J."/>
            <person name="Zhou S."/>
            <person name="Childs K.L."/>
            <person name="Davidson R.M."/>
            <person name="Lin H."/>
            <person name="Quesada-Ocampo L."/>
            <person name="Vaillancourt B."/>
            <person name="Sakai H."/>
            <person name="Lee S.S."/>
            <person name="Kim J."/>
            <person name="Numa H."/>
            <person name="Itoh T."/>
            <person name="Buell C.R."/>
            <person name="Matsumoto T."/>
        </authorList>
    </citation>
    <scope>NUCLEOTIDE SEQUENCE [LARGE SCALE GENOMIC DNA]</scope>
    <source>
        <strain evidence="4">cv. Nipponbare</strain>
    </source>
</reference>
<keyword evidence="1" id="KW-1133">Transmembrane helix</keyword>
<dbReference type="SUPFAM" id="SSF46689">
    <property type="entry name" value="Homeodomain-like"/>
    <property type="match status" value="1"/>
</dbReference>
<dbReference type="PaxDb" id="39947-A0A0P0XUM9"/>
<dbReference type="OrthoDB" id="684780at2759"/>
<gene>
    <name evidence="3" type="ordered locus">Os10g0443800</name>
    <name evidence="3" type="ORF">OSNPB_100443800</name>
</gene>
<dbReference type="PANTHER" id="PTHR47122:SF14">
    <property type="entry name" value="MYB-LIKE DNA-BINDING DOMAIN CONTAINING PROTEIN, EXPRESSED"/>
    <property type="match status" value="1"/>
</dbReference>
<dbReference type="eggNOG" id="ENOG502T1WK">
    <property type="taxonomic scope" value="Eukaryota"/>
</dbReference>
<evidence type="ECO:0000313" key="4">
    <source>
        <dbReference type="Proteomes" id="UP000059680"/>
    </source>
</evidence>
<dbReference type="Gene3D" id="1.10.246.220">
    <property type="match status" value="1"/>
</dbReference>
<dbReference type="AlphaFoldDB" id="A0A0P0XUM9"/>
<accession>A0A0P0XUM9</accession>
<evidence type="ECO:0000313" key="3">
    <source>
        <dbReference type="EMBL" id="BAT11055.1"/>
    </source>
</evidence>